<dbReference type="Pfam" id="PF24178">
    <property type="entry name" value="Subterisin"/>
    <property type="match status" value="1"/>
</dbReference>
<comment type="caution">
    <text evidence="2">The sequence shown here is derived from an EMBL/GenBank/DDBJ whole genome shotgun (WGS) entry which is preliminary data.</text>
</comment>
<evidence type="ECO:0000313" key="2">
    <source>
        <dbReference type="EMBL" id="MDO7843591.1"/>
    </source>
</evidence>
<reference evidence="2" key="1">
    <citation type="submission" date="2023-07" db="EMBL/GenBank/DDBJ databases">
        <authorList>
            <person name="Kim M.K."/>
        </authorList>
    </citation>
    <scope>NUCLEOTIDE SEQUENCE</scope>
    <source>
        <strain evidence="2">CA1-15</strain>
    </source>
</reference>
<evidence type="ECO:0000256" key="1">
    <source>
        <dbReference type="SAM" id="MobiDB-lite"/>
    </source>
</evidence>
<proteinExistence type="predicted"/>
<accession>A0ABT9A3N8</accession>
<organism evidence="2 3">
    <name type="scientific">Sphingomonas immobilis</name>
    <dbReference type="NCBI Taxonomy" id="3063997"/>
    <lineage>
        <taxon>Bacteria</taxon>
        <taxon>Pseudomonadati</taxon>
        <taxon>Pseudomonadota</taxon>
        <taxon>Alphaproteobacteria</taxon>
        <taxon>Sphingomonadales</taxon>
        <taxon>Sphingomonadaceae</taxon>
        <taxon>Sphingomonas</taxon>
    </lineage>
</organism>
<dbReference type="Proteomes" id="UP001176468">
    <property type="component" value="Unassembled WGS sequence"/>
</dbReference>
<gene>
    <name evidence="2" type="ORF">Q5H94_14755</name>
</gene>
<dbReference type="NCBIfam" id="NF033522">
    <property type="entry name" value="lasso_benenodin"/>
    <property type="match status" value="1"/>
</dbReference>
<feature type="region of interest" description="Disordered" evidence="1">
    <location>
        <begin position="18"/>
        <end position="41"/>
    </location>
</feature>
<dbReference type="EMBL" id="JAUQSZ010000010">
    <property type="protein sequence ID" value="MDO7843591.1"/>
    <property type="molecule type" value="Genomic_DNA"/>
</dbReference>
<feature type="compositionally biased region" description="Gly residues" evidence="1">
    <location>
        <begin position="21"/>
        <end position="30"/>
    </location>
</feature>
<evidence type="ECO:0000313" key="3">
    <source>
        <dbReference type="Proteomes" id="UP001176468"/>
    </source>
</evidence>
<dbReference type="RefSeq" id="WP_304562044.1">
    <property type="nucleotide sequence ID" value="NZ_JAUQSZ010000010.1"/>
</dbReference>
<dbReference type="InterPro" id="IPR049805">
    <property type="entry name" value="Lasso_benenodin"/>
</dbReference>
<keyword evidence="3" id="KW-1185">Reference proteome</keyword>
<name>A0ABT9A3N8_9SPHN</name>
<protein>
    <submittedName>
        <fullName evidence="2">Benenodin family lasso peptide</fullName>
    </submittedName>
</protein>
<sequence length="41" mass="4126">MERDDILDVIELGTASEATKGVGGPVGDGDLGQMHAGLADD</sequence>